<comment type="function">
    <text evidence="1">Sequence-specific transcription factor which is part of a developmental regulatory system that provides cells with specific positional identities on the anterior-posterior axis.</text>
</comment>
<comment type="similarity">
    <text evidence="2">Belongs to the Abd-B homeobox family.</text>
</comment>
<keyword evidence="14" id="KW-1185">Reference proteome</keyword>
<dbReference type="CDD" id="cd00086">
    <property type="entry name" value="homeodomain"/>
    <property type="match status" value="1"/>
</dbReference>
<evidence type="ECO:0000256" key="2">
    <source>
        <dbReference type="ARBA" id="ARBA00006317"/>
    </source>
</evidence>
<dbReference type="OrthoDB" id="6159439at2759"/>
<comment type="subcellular location">
    <subcellularLocation>
        <location evidence="9 10">Nucleus</location>
    </subcellularLocation>
</comment>
<dbReference type="PANTHER" id="PTHR46092">
    <property type="entry name" value="HOMEOBOX PROTEIN HOX-A11-RELATED"/>
    <property type="match status" value="1"/>
</dbReference>
<dbReference type="GO" id="GO:0000981">
    <property type="term" value="F:DNA-binding transcription factor activity, RNA polymerase II-specific"/>
    <property type="evidence" value="ECO:0007669"/>
    <property type="project" value="InterPro"/>
</dbReference>
<evidence type="ECO:0000256" key="7">
    <source>
        <dbReference type="ARBA" id="ARBA00023163"/>
    </source>
</evidence>
<evidence type="ECO:0000256" key="11">
    <source>
        <dbReference type="SAM" id="MobiDB-lite"/>
    </source>
</evidence>
<accession>A0A671U601</accession>
<keyword evidence="7" id="KW-0804">Transcription</keyword>
<dbReference type="GeneID" id="115596260"/>
<dbReference type="Pfam" id="PF00046">
    <property type="entry name" value="Homeodomain"/>
    <property type="match status" value="1"/>
</dbReference>
<dbReference type="GO" id="GO:0000978">
    <property type="term" value="F:RNA polymerase II cis-regulatory region sequence-specific DNA binding"/>
    <property type="evidence" value="ECO:0007669"/>
    <property type="project" value="TreeGrafter"/>
</dbReference>
<evidence type="ECO:0000313" key="13">
    <source>
        <dbReference type="Ensembl" id="ENSSAUP00010009470.1"/>
    </source>
</evidence>
<dbReference type="PROSITE" id="PS00027">
    <property type="entry name" value="HOMEOBOX_1"/>
    <property type="match status" value="1"/>
</dbReference>
<keyword evidence="3" id="KW-0217">Developmental protein</keyword>
<dbReference type="InterPro" id="IPR017970">
    <property type="entry name" value="Homeobox_CS"/>
</dbReference>
<evidence type="ECO:0000256" key="4">
    <source>
        <dbReference type="ARBA" id="ARBA00023015"/>
    </source>
</evidence>
<protein>
    <submittedName>
        <fullName evidence="13">Homeobox protein Hox-D11b-like</fullName>
    </submittedName>
</protein>
<dbReference type="PROSITE" id="PS50071">
    <property type="entry name" value="HOMEOBOX_2"/>
    <property type="match status" value="1"/>
</dbReference>
<reference evidence="13" key="2">
    <citation type="submission" date="2025-08" db="UniProtKB">
        <authorList>
            <consortium name="Ensembl"/>
        </authorList>
    </citation>
    <scope>IDENTIFICATION</scope>
</reference>
<evidence type="ECO:0000256" key="5">
    <source>
        <dbReference type="ARBA" id="ARBA00023125"/>
    </source>
</evidence>
<dbReference type="GO" id="GO:0005634">
    <property type="term" value="C:nucleus"/>
    <property type="evidence" value="ECO:0007669"/>
    <property type="project" value="UniProtKB-SubCell"/>
</dbReference>
<dbReference type="InterPro" id="IPR001356">
    <property type="entry name" value="HD"/>
</dbReference>
<reference evidence="13" key="3">
    <citation type="submission" date="2025-09" db="UniProtKB">
        <authorList>
            <consortium name="Ensembl"/>
        </authorList>
    </citation>
    <scope>IDENTIFICATION</scope>
</reference>
<feature type="region of interest" description="Disordered" evidence="11">
    <location>
        <begin position="142"/>
        <end position="185"/>
    </location>
</feature>
<sequence length="277" mass="31925">MYLPSCTYPSKSDFGSITSPFLAENGSARLDQSTAAARGLSEYRGHCCPPPWKWTRPITSPSWEAVYHEYHGLPPQSETIFSPSKDSFPRFHTQAFGEDARRYAAFNPDSQLLFPAGRDRVLPPAFDQFSAYTDEEVDLKTQTTTGTAQHKEANRAELTSCHSGERSEVRAGSETTPAGKEDEEDALLSSGCGGEYSHAQRACVKRKKRCPYSKQQTRELEREFLFNIYINKDRRMQLSHRLHLTDRQVKIWFQNRRMKEKKLKRERLQYYTGYQLF</sequence>
<gene>
    <name evidence="13" type="primary">LOC115596260</name>
</gene>
<dbReference type="Ensembl" id="ENSSAUT00010010097.1">
    <property type="protein sequence ID" value="ENSSAUP00010009470.1"/>
    <property type="gene ID" value="ENSSAUG00010004672.1"/>
</dbReference>
<dbReference type="Proteomes" id="UP000472265">
    <property type="component" value="Chromosome 15"/>
</dbReference>
<dbReference type="InParanoid" id="A0A671U601"/>
<feature type="DNA-binding region" description="Homeobox" evidence="9">
    <location>
        <begin position="205"/>
        <end position="264"/>
    </location>
</feature>
<keyword evidence="5 9" id="KW-0238">DNA-binding</keyword>
<evidence type="ECO:0000256" key="8">
    <source>
        <dbReference type="ARBA" id="ARBA00023242"/>
    </source>
</evidence>
<evidence type="ECO:0000256" key="1">
    <source>
        <dbReference type="ARBA" id="ARBA00003263"/>
    </source>
</evidence>
<evidence type="ECO:0000256" key="3">
    <source>
        <dbReference type="ARBA" id="ARBA00022473"/>
    </source>
</evidence>
<keyword evidence="6 9" id="KW-0371">Homeobox</keyword>
<dbReference type="RefSeq" id="XP_030297010.1">
    <property type="nucleotide sequence ID" value="XM_030441150.1"/>
</dbReference>
<evidence type="ECO:0000256" key="9">
    <source>
        <dbReference type="PROSITE-ProRule" id="PRU00108"/>
    </source>
</evidence>
<dbReference type="SUPFAM" id="SSF46689">
    <property type="entry name" value="Homeodomain-like"/>
    <property type="match status" value="1"/>
</dbReference>
<name>A0A671U601_SPAAU</name>
<dbReference type="InterPro" id="IPR009057">
    <property type="entry name" value="Homeodomain-like_sf"/>
</dbReference>
<keyword evidence="4" id="KW-0805">Transcription regulation</keyword>
<dbReference type="InterPro" id="IPR020479">
    <property type="entry name" value="HD_metazoa"/>
</dbReference>
<dbReference type="OMA" id="CTYPSKS"/>
<proteinExistence type="inferred from homology"/>
<keyword evidence="8 9" id="KW-0539">Nucleus</keyword>
<evidence type="ECO:0000256" key="6">
    <source>
        <dbReference type="ARBA" id="ARBA00023155"/>
    </source>
</evidence>
<organism evidence="13 14">
    <name type="scientific">Sparus aurata</name>
    <name type="common">Gilthead sea bream</name>
    <dbReference type="NCBI Taxonomy" id="8175"/>
    <lineage>
        <taxon>Eukaryota</taxon>
        <taxon>Metazoa</taxon>
        <taxon>Chordata</taxon>
        <taxon>Craniata</taxon>
        <taxon>Vertebrata</taxon>
        <taxon>Euteleostomi</taxon>
        <taxon>Actinopterygii</taxon>
        <taxon>Neopterygii</taxon>
        <taxon>Teleostei</taxon>
        <taxon>Neoteleostei</taxon>
        <taxon>Acanthomorphata</taxon>
        <taxon>Eupercaria</taxon>
        <taxon>Spariformes</taxon>
        <taxon>Sparidae</taxon>
        <taxon>Sparus</taxon>
    </lineage>
</organism>
<evidence type="ECO:0000313" key="14">
    <source>
        <dbReference type="Proteomes" id="UP000472265"/>
    </source>
</evidence>
<dbReference type="GeneTree" id="ENSGT00940000160009"/>
<evidence type="ECO:0000256" key="10">
    <source>
        <dbReference type="RuleBase" id="RU000682"/>
    </source>
</evidence>
<reference evidence="13" key="1">
    <citation type="submission" date="2021-04" db="EMBL/GenBank/DDBJ databases">
        <authorList>
            <consortium name="Wellcome Sanger Institute Data Sharing"/>
        </authorList>
    </citation>
    <scope>NUCLEOTIDE SEQUENCE [LARGE SCALE GENOMIC DNA]</scope>
</reference>
<feature type="domain" description="Homeobox" evidence="12">
    <location>
        <begin position="203"/>
        <end position="263"/>
    </location>
</feature>
<dbReference type="SMART" id="SM00389">
    <property type="entry name" value="HOX"/>
    <property type="match status" value="1"/>
</dbReference>
<evidence type="ECO:0000259" key="12">
    <source>
        <dbReference type="PROSITE" id="PS50071"/>
    </source>
</evidence>
<dbReference type="PRINTS" id="PR00024">
    <property type="entry name" value="HOMEOBOX"/>
</dbReference>
<dbReference type="Gene3D" id="1.10.10.60">
    <property type="entry name" value="Homeodomain-like"/>
    <property type="match status" value="1"/>
</dbReference>
<dbReference type="AlphaFoldDB" id="A0A671U601"/>